<dbReference type="Proteomes" id="UP000298030">
    <property type="component" value="Unassembled WGS sequence"/>
</dbReference>
<dbReference type="InterPro" id="IPR054464">
    <property type="entry name" value="ULD_fung"/>
</dbReference>
<evidence type="ECO:0000259" key="1">
    <source>
        <dbReference type="Pfam" id="PF22893"/>
    </source>
</evidence>
<protein>
    <recommendedName>
        <fullName evidence="1">Ubiquitin-like domain-containing protein</fullName>
    </recommendedName>
</protein>
<keyword evidence="3" id="KW-1185">Reference proteome</keyword>
<accession>A0A4Y7TAF6</accession>
<feature type="domain" description="Ubiquitin-like" evidence="1">
    <location>
        <begin position="165"/>
        <end position="261"/>
    </location>
</feature>
<organism evidence="2 3">
    <name type="scientific">Coprinellus micaceus</name>
    <name type="common">Glistening ink-cap mushroom</name>
    <name type="synonym">Coprinus micaceus</name>
    <dbReference type="NCBI Taxonomy" id="71717"/>
    <lineage>
        <taxon>Eukaryota</taxon>
        <taxon>Fungi</taxon>
        <taxon>Dikarya</taxon>
        <taxon>Basidiomycota</taxon>
        <taxon>Agaricomycotina</taxon>
        <taxon>Agaricomycetes</taxon>
        <taxon>Agaricomycetidae</taxon>
        <taxon>Agaricales</taxon>
        <taxon>Agaricineae</taxon>
        <taxon>Psathyrellaceae</taxon>
        <taxon>Coprinellus</taxon>
    </lineage>
</organism>
<reference evidence="2 3" key="1">
    <citation type="journal article" date="2019" name="Nat. Ecol. Evol.">
        <title>Megaphylogeny resolves global patterns of mushroom evolution.</title>
        <authorList>
            <person name="Varga T."/>
            <person name="Krizsan K."/>
            <person name="Foldi C."/>
            <person name="Dima B."/>
            <person name="Sanchez-Garcia M."/>
            <person name="Sanchez-Ramirez S."/>
            <person name="Szollosi G.J."/>
            <person name="Szarkandi J.G."/>
            <person name="Papp V."/>
            <person name="Albert L."/>
            <person name="Andreopoulos W."/>
            <person name="Angelini C."/>
            <person name="Antonin V."/>
            <person name="Barry K.W."/>
            <person name="Bougher N.L."/>
            <person name="Buchanan P."/>
            <person name="Buyck B."/>
            <person name="Bense V."/>
            <person name="Catcheside P."/>
            <person name="Chovatia M."/>
            <person name="Cooper J."/>
            <person name="Damon W."/>
            <person name="Desjardin D."/>
            <person name="Finy P."/>
            <person name="Geml J."/>
            <person name="Haridas S."/>
            <person name="Hughes K."/>
            <person name="Justo A."/>
            <person name="Karasinski D."/>
            <person name="Kautmanova I."/>
            <person name="Kiss B."/>
            <person name="Kocsube S."/>
            <person name="Kotiranta H."/>
            <person name="LaButti K.M."/>
            <person name="Lechner B.E."/>
            <person name="Liimatainen K."/>
            <person name="Lipzen A."/>
            <person name="Lukacs Z."/>
            <person name="Mihaltcheva S."/>
            <person name="Morgado L.N."/>
            <person name="Niskanen T."/>
            <person name="Noordeloos M.E."/>
            <person name="Ohm R.A."/>
            <person name="Ortiz-Santana B."/>
            <person name="Ovrebo C."/>
            <person name="Racz N."/>
            <person name="Riley R."/>
            <person name="Savchenko A."/>
            <person name="Shiryaev A."/>
            <person name="Soop K."/>
            <person name="Spirin V."/>
            <person name="Szebenyi C."/>
            <person name="Tomsovsky M."/>
            <person name="Tulloss R.E."/>
            <person name="Uehling J."/>
            <person name="Grigoriev I.V."/>
            <person name="Vagvolgyi C."/>
            <person name="Papp T."/>
            <person name="Martin F.M."/>
            <person name="Miettinen O."/>
            <person name="Hibbett D.S."/>
            <person name="Nagy L.G."/>
        </authorList>
    </citation>
    <scope>NUCLEOTIDE SEQUENCE [LARGE SCALE GENOMIC DNA]</scope>
    <source>
        <strain evidence="2 3">FP101781</strain>
    </source>
</reference>
<dbReference type="AlphaFoldDB" id="A0A4Y7TAF6"/>
<evidence type="ECO:0000313" key="3">
    <source>
        <dbReference type="Proteomes" id="UP000298030"/>
    </source>
</evidence>
<evidence type="ECO:0000313" key="2">
    <source>
        <dbReference type="EMBL" id="TEB30971.1"/>
    </source>
</evidence>
<dbReference type="EMBL" id="QPFP01000020">
    <property type="protein sequence ID" value="TEB30971.1"/>
    <property type="molecule type" value="Genomic_DNA"/>
</dbReference>
<sequence length="367" mass="40739">MLALLNRTSRKAKFLFWTCPDIHLRLPWPRDEPLDKESTEDGQQTDFSTPLNLEVDATIASPALVEPLASAGKHPAVVELEEDHAPYEELLSQAERSSSSATGSTASRQTIQHFFAGASHFTVGQLNTYGMHPEELQEVRMQVQLLQAHIAQRGLSQPVGYNRENGVRIVDALGGELVLPPSIMGEYSVTSAAASRVCWLTSRKDVHELMMKHFRGKLGEKRVVRNRYCIMTERDGILVQPEDWDHVLSSGEGLIMCMVVEKILVESVKDTCPQCGKTRLGTYRESGWLICRRCEKRFQSSADSVSRVYAPPNRGDKITSFRHIQKVFVEIPPPGSGLLTDVARFCSPGLGAWSRLLNCPGGPSALI</sequence>
<proteinExistence type="predicted"/>
<comment type="caution">
    <text evidence="2">The sequence shown here is derived from an EMBL/GenBank/DDBJ whole genome shotgun (WGS) entry which is preliminary data.</text>
</comment>
<dbReference type="Pfam" id="PF22893">
    <property type="entry name" value="ULD_2"/>
    <property type="match status" value="1"/>
</dbReference>
<name>A0A4Y7TAF6_COPMI</name>
<gene>
    <name evidence="2" type="ORF">FA13DRAFT_1791713</name>
</gene>